<dbReference type="SUPFAM" id="SSF48452">
    <property type="entry name" value="TPR-like"/>
    <property type="match status" value="2"/>
</dbReference>
<keyword evidence="4" id="KW-1185">Reference proteome</keyword>
<evidence type="ECO:0000313" key="3">
    <source>
        <dbReference type="EMBL" id="MDM8562356.1"/>
    </source>
</evidence>
<dbReference type="EMBL" id="JAUCGM010000125">
    <property type="protein sequence ID" value="MDM8562356.1"/>
    <property type="molecule type" value="Genomic_DNA"/>
</dbReference>
<reference evidence="3" key="1">
    <citation type="submission" date="2023-06" db="EMBL/GenBank/DDBJ databases">
        <title>Uncultivated large filamentous bacteria from sulfidic sediments reveal new species and different genomic features in energy metabolism and defense.</title>
        <authorList>
            <person name="Fonseca A."/>
        </authorList>
    </citation>
    <scope>NUCLEOTIDE SEQUENCE</scope>
    <source>
        <strain evidence="3">HSG4</strain>
    </source>
</reference>
<protein>
    <submittedName>
        <fullName evidence="3">CHAT domain-containing protein</fullName>
    </submittedName>
</protein>
<gene>
    <name evidence="3" type="ORF">QUF54_03280</name>
</gene>
<dbReference type="InterPro" id="IPR011990">
    <property type="entry name" value="TPR-like_helical_dom_sf"/>
</dbReference>
<evidence type="ECO:0000256" key="1">
    <source>
        <dbReference type="SAM" id="SignalP"/>
    </source>
</evidence>
<organism evidence="3 4">
    <name type="scientific">Candidatus Marithioploca araucensis</name>
    <dbReference type="NCBI Taxonomy" id="70273"/>
    <lineage>
        <taxon>Bacteria</taxon>
        <taxon>Pseudomonadati</taxon>
        <taxon>Pseudomonadota</taxon>
        <taxon>Gammaproteobacteria</taxon>
        <taxon>Thiotrichales</taxon>
        <taxon>Thiotrichaceae</taxon>
        <taxon>Candidatus Marithioploca</taxon>
    </lineage>
</organism>
<dbReference type="SMART" id="SM00028">
    <property type="entry name" value="TPR"/>
    <property type="match status" value="3"/>
</dbReference>
<feature type="non-terminal residue" evidence="3">
    <location>
        <position position="576"/>
    </location>
</feature>
<feature type="signal peptide" evidence="1">
    <location>
        <begin position="1"/>
        <end position="26"/>
    </location>
</feature>
<keyword evidence="1" id="KW-0732">Signal</keyword>
<dbReference type="Proteomes" id="UP001171945">
    <property type="component" value="Unassembled WGS sequence"/>
</dbReference>
<proteinExistence type="predicted"/>
<feature type="domain" description="CHAT" evidence="2">
    <location>
        <begin position="523"/>
        <end position="576"/>
    </location>
</feature>
<sequence length="576" mass="66567">MMLWKNIAGFLLLLSIFLANHTPLTAAEIGQDCKEVLDNKAIAIEAQALSGKTLLYQAEAYQHSGHYKKSIQALCFALQKTSEEKVLYATLLGSLGHAYFMLGKIEKAVVLLEHSINQASQLKQPAIAAVALNNLGNVCATYRKEEITKRFPHFRRLCIDFQKNVWSQTSEVSKTSEVFRETYYRQSAELATQAKNNLLAVKASLNFVQMAIDNLQKNDSHKDFHIIKQALFNLLEQTQDLELSPKKIQALLRLGRLIILSNQHFSTAEYNTLRGKAYEVLKRAWHLAQQTNDRAGISQALGYKGQLYQHEKRYQEALNLTRQAVFFAQERPELLYYWQWQMASIFQEQGEHAKSALAYKQAIDTLWSIRYDLSKIYRTFRSSFREQVSALFYEFTELLLTYASRFSLEEKEAICRLQEQPADCLKKLQDTLEKLKSAELLDYFQNECVIKNQISLTEIGLEKETAVLYPIMLKDRLELLLGKAGGMTLISVTETNRQKLEDEIYHLRYELYHGEHLYHKFKKHAQNLYDWLIHPLKESNHLQDIETLVLVPDGQLRTMPIAALHDGQDYLIEHYA</sequence>
<evidence type="ECO:0000259" key="2">
    <source>
        <dbReference type="Pfam" id="PF12770"/>
    </source>
</evidence>
<dbReference type="Gene3D" id="1.25.40.10">
    <property type="entry name" value="Tetratricopeptide repeat domain"/>
    <property type="match status" value="2"/>
</dbReference>
<comment type="caution">
    <text evidence="3">The sequence shown here is derived from an EMBL/GenBank/DDBJ whole genome shotgun (WGS) entry which is preliminary data.</text>
</comment>
<dbReference type="Pfam" id="PF12770">
    <property type="entry name" value="CHAT"/>
    <property type="match status" value="1"/>
</dbReference>
<name>A0ABT7VRQ9_9GAMM</name>
<feature type="chain" id="PRO_5046076887" evidence="1">
    <location>
        <begin position="27"/>
        <end position="576"/>
    </location>
</feature>
<accession>A0ABT7VRQ9</accession>
<evidence type="ECO:0000313" key="4">
    <source>
        <dbReference type="Proteomes" id="UP001171945"/>
    </source>
</evidence>
<dbReference type="InterPro" id="IPR019734">
    <property type="entry name" value="TPR_rpt"/>
</dbReference>
<dbReference type="InterPro" id="IPR024983">
    <property type="entry name" value="CHAT_dom"/>
</dbReference>